<dbReference type="InterPro" id="IPR001633">
    <property type="entry name" value="EAL_dom"/>
</dbReference>
<evidence type="ECO:0000313" key="3">
    <source>
        <dbReference type="Proteomes" id="UP000279446"/>
    </source>
</evidence>
<dbReference type="InterPro" id="IPR035919">
    <property type="entry name" value="EAL_sf"/>
</dbReference>
<dbReference type="GO" id="GO:0071111">
    <property type="term" value="F:cyclic-guanylate-specific phosphodiesterase activity"/>
    <property type="evidence" value="ECO:0007669"/>
    <property type="project" value="InterPro"/>
</dbReference>
<dbReference type="PROSITE" id="PS50883">
    <property type="entry name" value="EAL"/>
    <property type="match status" value="1"/>
</dbReference>
<dbReference type="SUPFAM" id="SSF141868">
    <property type="entry name" value="EAL domain-like"/>
    <property type="match status" value="1"/>
</dbReference>
<dbReference type="AlphaFoldDB" id="A0A3S1BSE6"/>
<evidence type="ECO:0000259" key="1">
    <source>
        <dbReference type="PROSITE" id="PS50883"/>
    </source>
</evidence>
<name>A0A3S1BSE6_9BACL</name>
<dbReference type="Gene3D" id="3.20.20.450">
    <property type="entry name" value="EAL domain"/>
    <property type="match status" value="1"/>
</dbReference>
<proteinExistence type="predicted"/>
<organism evidence="2 3">
    <name type="scientific">Paenibacillus anaericanus</name>
    <dbReference type="NCBI Taxonomy" id="170367"/>
    <lineage>
        <taxon>Bacteria</taxon>
        <taxon>Bacillati</taxon>
        <taxon>Bacillota</taxon>
        <taxon>Bacilli</taxon>
        <taxon>Bacillales</taxon>
        <taxon>Paenibacillaceae</taxon>
        <taxon>Paenibacillus</taxon>
    </lineage>
</organism>
<gene>
    <name evidence="2" type="ORF">EJP82_00175</name>
</gene>
<reference evidence="2 3" key="1">
    <citation type="submission" date="2018-12" db="EMBL/GenBank/DDBJ databases">
        <authorList>
            <person name="Sun L."/>
            <person name="Chen Z."/>
        </authorList>
    </citation>
    <scope>NUCLEOTIDE SEQUENCE [LARGE SCALE GENOMIC DNA]</scope>
    <source>
        <strain evidence="2 3">DSM 15890</strain>
    </source>
</reference>
<dbReference type="Proteomes" id="UP000279446">
    <property type="component" value="Unassembled WGS sequence"/>
</dbReference>
<comment type="caution">
    <text evidence="2">The sequence shown here is derived from an EMBL/GenBank/DDBJ whole genome shotgun (WGS) entry which is preliminary data.</text>
</comment>
<evidence type="ECO:0000313" key="2">
    <source>
        <dbReference type="EMBL" id="RUT48402.1"/>
    </source>
</evidence>
<protein>
    <submittedName>
        <fullName evidence="2">EAL domain-containing protein</fullName>
    </submittedName>
</protein>
<sequence length="338" mass="38411">MLRSDHGIHAVLVDQGAISFRPCSMPLMTFMEDQGCIRDSSVLGCQYNYLSWDEAFHLLGCALDYSSLTGEILMGSLITGDQQNRSPLWFSLPQMESRMKRRRIINIIVNKCFESHMQPIVNILEETIGYEFLLRPSLSKDHFRPSDLFDVARETGLQSQLDQAARLTAIETSARHLPRGIKRFINFLPSSIENPNQCLNQTFAAMEKMSLDPRDFVFEVVETERITHMSHLKSIFKVCRNMGISMALDDVGSGYSTLEEMNALRPDYIKIDRSLVNGCSRNLFKQEQIKLIIQQAYAFGGKVLAEGVEQREDFEFCLNSGVVLAQGYLFGRPCRPAE</sequence>
<dbReference type="RefSeq" id="WP_127189999.1">
    <property type="nucleotide sequence ID" value="NZ_RZNY01000001.1"/>
</dbReference>
<dbReference type="OrthoDB" id="581425at2"/>
<accession>A0A3S1BSE6</accession>
<keyword evidence="3" id="KW-1185">Reference proteome</keyword>
<dbReference type="InterPro" id="IPR050706">
    <property type="entry name" value="Cyclic-di-GMP_PDE-like"/>
</dbReference>
<dbReference type="EMBL" id="RZNY01000001">
    <property type="protein sequence ID" value="RUT48402.1"/>
    <property type="molecule type" value="Genomic_DNA"/>
</dbReference>
<dbReference type="CDD" id="cd01948">
    <property type="entry name" value="EAL"/>
    <property type="match status" value="1"/>
</dbReference>
<dbReference type="PANTHER" id="PTHR33121">
    <property type="entry name" value="CYCLIC DI-GMP PHOSPHODIESTERASE PDEF"/>
    <property type="match status" value="1"/>
</dbReference>
<dbReference type="SMART" id="SM00052">
    <property type="entry name" value="EAL"/>
    <property type="match status" value="1"/>
</dbReference>
<dbReference type="PANTHER" id="PTHR33121:SF15">
    <property type="entry name" value="BLUE LIGHT- AND TEMPERATURE-REGULATED ANTIREPRESSOR BLUF"/>
    <property type="match status" value="1"/>
</dbReference>
<feature type="domain" description="EAL" evidence="1">
    <location>
        <begin position="94"/>
        <end position="338"/>
    </location>
</feature>
<dbReference type="Pfam" id="PF00563">
    <property type="entry name" value="EAL"/>
    <property type="match status" value="1"/>
</dbReference>